<dbReference type="AlphaFoldDB" id="A0A1G6Z7J6"/>
<proteinExistence type="predicted"/>
<dbReference type="InterPro" id="IPR007296">
    <property type="entry name" value="DUF403"/>
</dbReference>
<name>A0A1G6Z7J6_9ACTN</name>
<protein>
    <submittedName>
        <fullName evidence="3">Uncharacterized conserved protein, circularly permuted ATPgrasp superfamily</fullName>
    </submittedName>
</protein>
<dbReference type="RefSeq" id="WP_090593329.1">
    <property type="nucleotide sequence ID" value="NZ_LT629688.1"/>
</dbReference>
<keyword evidence="4" id="KW-1185">Reference proteome</keyword>
<evidence type="ECO:0000259" key="2">
    <source>
        <dbReference type="Pfam" id="PF14403"/>
    </source>
</evidence>
<dbReference type="InterPro" id="IPR025841">
    <property type="entry name" value="CP_ATPgrasp_2"/>
</dbReference>
<dbReference type="PANTHER" id="PTHR34595">
    <property type="entry name" value="BLR5612 PROTEIN"/>
    <property type="match status" value="1"/>
</dbReference>
<reference evidence="3 4" key="1">
    <citation type="submission" date="2016-10" db="EMBL/GenBank/DDBJ databases">
        <authorList>
            <person name="de Groot N.N."/>
        </authorList>
    </citation>
    <scope>NUCLEOTIDE SEQUENCE [LARGE SCALE GENOMIC DNA]</scope>
    <source>
        <strain evidence="3 4">MON 2.2</strain>
    </source>
</reference>
<feature type="domain" description="DUF403" evidence="1">
    <location>
        <begin position="517"/>
        <end position="831"/>
    </location>
</feature>
<dbReference type="STRING" id="675864.SAMN04489747_2193"/>
<sequence>MTQLDYQPLAGTYDEVHAPDGTIRPGWDVLTDGEGSSELARPGQVRQVLDRLLADDGVTYRPTRAPRLIDTEEDAPQPVADAVAWQLDPVPMVLDQREWVGLEAGLTQRAELLDAVLDDVYGDQRLLAEGVLPPEVVFAHQEYLRTLVGTGAETHRLFLLATDVGRAADGTWTVLGDRTEAPSGAGYAMQNRRSLSRALPGLYHHSGLRRLTPFFHQLRIALVEAAPTTVEDPRVVVLSPGAHAESAFDQASLASQLGFPLVQGNDLVVADGRVWLRTMERLEPVDVVFRHVGARWSDPLELATGSRLGAAGLTEVVRQQHVSVVNSLGSGVLENPGLMPFLAEACHLLLAEPLRLPGVETVWGGTEQGRRRLLQGLDQLLVRPISPGAGRGVVGARLSAAERDELRRRVEARPHQFVGQQVLDLSSVPTATADGLEARPVAVRMFAIRSGASYEVMPGGLGQVADADGTPHALADAPLAGGLTKDVWVVSGEDGGNERSVAEERIFHTADAGAVAMVPRALDDLYWFGRYAERAEDLLRLVLATRAVAVETDLEQRPGGAVHQLLRAITHLSATYPGFVGEVEDPMAELRDIVLNRLRRGSVARSVAQLTHSGEGVRDQLSADVWIVLGGVERALATLRLARFDSGAQLADTAERVLSGLLALSGITAENMVRDAGWQLLECGRGLERALQLVTLLRHTCVRTSEPAVERLVIETTLTAAESVVTFRRRHGGRPRVDSVLALLVTDVTNPRSVAFQLRRVRDALATLPGGGAGSRPERLIEDLLEVMVGVDLVAACEVGQDGTRPGLESWLTEQQRLLKALALAVSDQYLTKPLTPQPMGLVSGGGAG</sequence>
<accession>A0A1G6Z7J6</accession>
<dbReference type="PANTHER" id="PTHR34595:SF2">
    <property type="entry name" value="BLR2978 PROTEIN"/>
    <property type="match status" value="1"/>
</dbReference>
<dbReference type="Pfam" id="PF14403">
    <property type="entry name" value="CP_ATPgrasp_2"/>
    <property type="match status" value="1"/>
</dbReference>
<evidence type="ECO:0000313" key="3">
    <source>
        <dbReference type="EMBL" id="SDD97845.1"/>
    </source>
</evidence>
<dbReference type="EMBL" id="LT629688">
    <property type="protein sequence ID" value="SDD97845.1"/>
    <property type="molecule type" value="Genomic_DNA"/>
</dbReference>
<dbReference type="InterPro" id="IPR051680">
    <property type="entry name" value="ATP-dep_Glu-Cys_Ligase-2"/>
</dbReference>
<evidence type="ECO:0000313" key="4">
    <source>
        <dbReference type="Proteomes" id="UP000198546"/>
    </source>
</evidence>
<dbReference type="Proteomes" id="UP000198546">
    <property type="component" value="Chromosome i"/>
</dbReference>
<feature type="domain" description="Circularly permuted ATP-grasp type 2" evidence="2">
    <location>
        <begin position="91"/>
        <end position="465"/>
    </location>
</feature>
<dbReference type="SUPFAM" id="SSF56059">
    <property type="entry name" value="Glutathione synthetase ATP-binding domain-like"/>
    <property type="match status" value="1"/>
</dbReference>
<dbReference type="OrthoDB" id="9803842at2"/>
<dbReference type="Gene3D" id="3.30.1490.270">
    <property type="match status" value="1"/>
</dbReference>
<gene>
    <name evidence="3" type="ORF">SAMN04489747_2193</name>
</gene>
<dbReference type="Gene3D" id="3.40.50.11290">
    <property type="match status" value="1"/>
</dbReference>
<dbReference type="Pfam" id="PF04168">
    <property type="entry name" value="Alpha-E"/>
    <property type="match status" value="1"/>
</dbReference>
<evidence type="ECO:0000259" key="1">
    <source>
        <dbReference type="Pfam" id="PF04168"/>
    </source>
</evidence>
<organism evidence="3 4">
    <name type="scientific">Auraticoccus monumenti</name>
    <dbReference type="NCBI Taxonomy" id="675864"/>
    <lineage>
        <taxon>Bacteria</taxon>
        <taxon>Bacillati</taxon>
        <taxon>Actinomycetota</taxon>
        <taxon>Actinomycetes</taxon>
        <taxon>Propionibacteriales</taxon>
        <taxon>Propionibacteriaceae</taxon>
        <taxon>Auraticoccus</taxon>
    </lineage>
</organism>